<dbReference type="Proteomes" id="UP000269396">
    <property type="component" value="Unassembled WGS sequence"/>
</dbReference>
<sequence>MCINKFFRICNIYNVPTSIILRNRINIIPFLSVFVEYILFTRTHGLQKNIYKTK</sequence>
<dbReference type="AlphaFoldDB" id="A0A183NTW9"/>
<evidence type="ECO:0000313" key="2">
    <source>
        <dbReference type="Proteomes" id="UP000269396"/>
    </source>
</evidence>
<protein>
    <submittedName>
        <fullName evidence="1">Uncharacterized protein</fullName>
    </submittedName>
</protein>
<accession>A0A183NTW9</accession>
<keyword evidence="2" id="KW-1185">Reference proteome</keyword>
<proteinExistence type="predicted"/>
<evidence type="ECO:0000313" key="1">
    <source>
        <dbReference type="EMBL" id="VDP29190.1"/>
    </source>
</evidence>
<gene>
    <name evidence="1" type="ORF">SMTD_LOCUS5555</name>
</gene>
<organism evidence="1 2">
    <name type="scientific">Schistosoma mattheei</name>
    <dbReference type="NCBI Taxonomy" id="31246"/>
    <lineage>
        <taxon>Eukaryota</taxon>
        <taxon>Metazoa</taxon>
        <taxon>Spiralia</taxon>
        <taxon>Lophotrochozoa</taxon>
        <taxon>Platyhelminthes</taxon>
        <taxon>Trematoda</taxon>
        <taxon>Digenea</taxon>
        <taxon>Strigeidida</taxon>
        <taxon>Schistosomatoidea</taxon>
        <taxon>Schistosomatidae</taxon>
        <taxon>Schistosoma</taxon>
    </lineage>
</organism>
<dbReference type="EMBL" id="UZAL01027098">
    <property type="protein sequence ID" value="VDP29190.1"/>
    <property type="molecule type" value="Genomic_DNA"/>
</dbReference>
<reference evidence="1 2" key="1">
    <citation type="submission" date="2018-11" db="EMBL/GenBank/DDBJ databases">
        <authorList>
            <consortium name="Pathogen Informatics"/>
        </authorList>
    </citation>
    <scope>NUCLEOTIDE SEQUENCE [LARGE SCALE GENOMIC DNA]</scope>
    <source>
        <strain>Denwood</strain>
        <strain evidence="2">Zambia</strain>
    </source>
</reference>
<name>A0A183NTW9_9TREM</name>